<gene>
    <name evidence="1" type="ORF">A8990_10256</name>
</gene>
<name>A0A3D9SDP0_9BACL</name>
<keyword evidence="2" id="KW-1185">Reference proteome</keyword>
<accession>A0A3D9SDP0</accession>
<protein>
    <submittedName>
        <fullName evidence="1">Uncharacterized protein</fullName>
    </submittedName>
</protein>
<sequence>MKRYWFSILLVVFIIGCVSTYYVSAAARSFPEYKLLTVSGDDNEAKAVVLEADSKKDGRLEITAKGSLYFQERSFFDSFLSNEMFKYSPELQLMMKKHKNFMRGKKTYNGFYQDGQVLAYADVKSGNDYNNRNYKLNVSVLDLKTKDKTSFTAALPKQELYSWVNTADVQVKGQTLHLITYNMNKAVANDPNRQAQEIHDYTIDLSNKSIADDRVLFAEERTDDGKVISYNIIPSSQITAPSESLVYQQTTLKVAKDKDGNEFTPSMEQVIYTYNLETGKSQEVPAFKSHSSADSAQSEAMQVFFSGGQIVEVRGDEAGTTINLYGMKDQAIRNFTIPTGPAANTLVYGDRLYMTSKDGDAMKLYIADLKQGKVIYTGAIDINEQSAKRTELLKQLHVYSMYLAK</sequence>
<dbReference type="PROSITE" id="PS51257">
    <property type="entry name" value="PROKAR_LIPOPROTEIN"/>
    <property type="match status" value="1"/>
</dbReference>
<organism evidence="1 2">
    <name type="scientific">Paenibacillus taihuensis</name>
    <dbReference type="NCBI Taxonomy" id="1156355"/>
    <lineage>
        <taxon>Bacteria</taxon>
        <taxon>Bacillati</taxon>
        <taxon>Bacillota</taxon>
        <taxon>Bacilli</taxon>
        <taxon>Bacillales</taxon>
        <taxon>Paenibacillaceae</taxon>
        <taxon>Paenibacillus</taxon>
    </lineage>
</organism>
<evidence type="ECO:0000313" key="2">
    <source>
        <dbReference type="Proteomes" id="UP000256304"/>
    </source>
</evidence>
<evidence type="ECO:0000313" key="1">
    <source>
        <dbReference type="EMBL" id="REE92972.1"/>
    </source>
</evidence>
<reference evidence="1 2" key="1">
    <citation type="submission" date="2018-08" db="EMBL/GenBank/DDBJ databases">
        <title>Genomic Encyclopedia of Type Strains, Phase III (KMG-III): the genomes of soil and plant-associated and newly described type strains.</title>
        <authorList>
            <person name="Whitman W."/>
        </authorList>
    </citation>
    <scope>NUCLEOTIDE SEQUENCE [LARGE SCALE GENOMIC DNA]</scope>
    <source>
        <strain evidence="1 2">CGMCC 1.10966</strain>
    </source>
</reference>
<proteinExistence type="predicted"/>
<dbReference type="RefSeq" id="WP_116187436.1">
    <property type="nucleotide sequence ID" value="NZ_QTTN01000002.1"/>
</dbReference>
<dbReference type="SUPFAM" id="SSF69304">
    <property type="entry name" value="Tricorn protease N-terminal domain"/>
    <property type="match status" value="1"/>
</dbReference>
<dbReference type="Proteomes" id="UP000256304">
    <property type="component" value="Unassembled WGS sequence"/>
</dbReference>
<dbReference type="OrthoDB" id="2433869at2"/>
<dbReference type="AlphaFoldDB" id="A0A3D9SDP0"/>
<dbReference type="EMBL" id="QTTN01000002">
    <property type="protein sequence ID" value="REE92972.1"/>
    <property type="molecule type" value="Genomic_DNA"/>
</dbReference>
<comment type="caution">
    <text evidence="1">The sequence shown here is derived from an EMBL/GenBank/DDBJ whole genome shotgun (WGS) entry which is preliminary data.</text>
</comment>